<name>A0ABW1UQD0_9LACO</name>
<dbReference type="EMBL" id="JBHSSM010000016">
    <property type="protein sequence ID" value="MFC6315181.1"/>
    <property type="molecule type" value="Genomic_DNA"/>
</dbReference>
<evidence type="ECO:0000313" key="2">
    <source>
        <dbReference type="Proteomes" id="UP001596310"/>
    </source>
</evidence>
<protein>
    <submittedName>
        <fullName evidence="1">Major capsid protein</fullName>
    </submittedName>
</protein>
<accession>A0ABW1UQD0</accession>
<reference evidence="2" key="1">
    <citation type="journal article" date="2019" name="Int. J. Syst. Evol. Microbiol.">
        <title>The Global Catalogue of Microorganisms (GCM) 10K type strain sequencing project: providing services to taxonomists for standard genome sequencing and annotation.</title>
        <authorList>
            <consortium name="The Broad Institute Genomics Platform"/>
            <consortium name="The Broad Institute Genome Sequencing Center for Infectious Disease"/>
            <person name="Wu L."/>
            <person name="Ma J."/>
        </authorList>
    </citation>
    <scope>NUCLEOTIDE SEQUENCE [LARGE SCALE GENOMIC DNA]</scope>
    <source>
        <strain evidence="2">CCM 8897</strain>
    </source>
</reference>
<dbReference type="Gene3D" id="3.90.1690.10">
    <property type="entry name" value="phage-related protein like domain"/>
    <property type="match status" value="1"/>
</dbReference>
<sequence>MPTIYDLFTQADLIDYSANRQYKPFLGDSLFPAKRVETLKVEQLSRGSKIPILASVAAFNSEAEIGSRTASKTALELALIKRKYKIDEEDIIAMRNPRTPQEAAYLKDKVFNDFDVLNQGILGRIEQQTMEMFSTGKIHLRDDDSDTTAVIDYQIPEKHQQALTDTAWDKDGADPIKDLENWCDALDITPTRALTSKKIYRLFTQNPKVIAAIWGKDSGRLVTQAALDEFMQSAGLPVIRTYDAKYNIQLPNGKYASHRYYPEDRITLFNDDLQGNKLFGPNPDEAENMDGVKVSKVGNIFNTVFTETHDPVATFEKASAVALPSFAAADEVFLAQPIAGVAK</sequence>
<dbReference type="InterPro" id="IPR053738">
    <property type="entry name" value="Lambda_capsid_assembly"/>
</dbReference>
<evidence type="ECO:0000313" key="1">
    <source>
        <dbReference type="EMBL" id="MFC6315181.1"/>
    </source>
</evidence>
<keyword evidence="2" id="KW-1185">Reference proteome</keyword>
<proteinExistence type="predicted"/>
<dbReference type="RefSeq" id="WP_125598201.1">
    <property type="nucleotide sequence ID" value="NZ_JBHSSM010000016.1"/>
</dbReference>
<comment type="caution">
    <text evidence="1">The sequence shown here is derived from an EMBL/GenBank/DDBJ whole genome shotgun (WGS) entry which is preliminary data.</text>
</comment>
<gene>
    <name evidence="1" type="ORF">ACFQHW_06285</name>
</gene>
<dbReference type="Proteomes" id="UP001596310">
    <property type="component" value="Unassembled WGS sequence"/>
</dbReference>
<organism evidence="1 2">
    <name type="scientific">Lapidilactobacillus achengensis</name>
    <dbReference type="NCBI Taxonomy" id="2486000"/>
    <lineage>
        <taxon>Bacteria</taxon>
        <taxon>Bacillati</taxon>
        <taxon>Bacillota</taxon>
        <taxon>Bacilli</taxon>
        <taxon>Lactobacillales</taxon>
        <taxon>Lactobacillaceae</taxon>
        <taxon>Lapidilactobacillus</taxon>
    </lineage>
</organism>
<dbReference type="InterPro" id="IPR005564">
    <property type="entry name" value="Major_capsid_GpE"/>
</dbReference>
<dbReference type="Pfam" id="PF03864">
    <property type="entry name" value="Phage_cap_E"/>
    <property type="match status" value="1"/>
</dbReference>